<feature type="non-terminal residue" evidence="2">
    <location>
        <position position="94"/>
    </location>
</feature>
<proteinExistence type="predicted"/>
<gene>
    <name evidence="2" type="ORF">F5878DRAFT_506433</name>
</gene>
<evidence type="ECO:0000313" key="2">
    <source>
        <dbReference type="EMBL" id="KAJ3831086.1"/>
    </source>
</evidence>
<feature type="non-terminal residue" evidence="2">
    <location>
        <position position="1"/>
    </location>
</feature>
<dbReference type="EMBL" id="MU807823">
    <property type="protein sequence ID" value="KAJ3831086.1"/>
    <property type="molecule type" value="Genomic_DNA"/>
</dbReference>
<dbReference type="Proteomes" id="UP001163846">
    <property type="component" value="Unassembled WGS sequence"/>
</dbReference>
<dbReference type="AlphaFoldDB" id="A0AA38NUX5"/>
<dbReference type="Pfam" id="PF26138">
    <property type="entry name" value="DUF8040"/>
    <property type="match status" value="1"/>
</dbReference>
<evidence type="ECO:0000313" key="3">
    <source>
        <dbReference type="Proteomes" id="UP001163846"/>
    </source>
</evidence>
<organism evidence="2 3">
    <name type="scientific">Lentinula raphanica</name>
    <dbReference type="NCBI Taxonomy" id="153919"/>
    <lineage>
        <taxon>Eukaryota</taxon>
        <taxon>Fungi</taxon>
        <taxon>Dikarya</taxon>
        <taxon>Basidiomycota</taxon>
        <taxon>Agaricomycotina</taxon>
        <taxon>Agaricomycetes</taxon>
        <taxon>Agaricomycetidae</taxon>
        <taxon>Agaricales</taxon>
        <taxon>Marasmiineae</taxon>
        <taxon>Omphalotaceae</taxon>
        <taxon>Lentinula</taxon>
    </lineage>
</organism>
<feature type="domain" description="DUF8040" evidence="1">
    <location>
        <begin position="2"/>
        <end position="32"/>
    </location>
</feature>
<keyword evidence="3" id="KW-1185">Reference proteome</keyword>
<protein>
    <recommendedName>
        <fullName evidence="1">DUF8040 domain-containing protein</fullName>
    </recommendedName>
</protein>
<sequence>CVTGLSVRHVGERFQRSNETISRYFREILFSVSSDPFYSRFAVLPTDGDPPNDATLESNPKLWPFFENAVGAIDGTHIHCCPSAEERQAARNCK</sequence>
<comment type="caution">
    <text evidence="2">The sequence shown here is derived from an EMBL/GenBank/DDBJ whole genome shotgun (WGS) entry which is preliminary data.</text>
</comment>
<reference evidence="2" key="1">
    <citation type="submission" date="2022-08" db="EMBL/GenBank/DDBJ databases">
        <authorList>
            <consortium name="DOE Joint Genome Institute"/>
            <person name="Min B."/>
            <person name="Riley R."/>
            <person name="Sierra-Patev S."/>
            <person name="Naranjo-Ortiz M."/>
            <person name="Looney B."/>
            <person name="Konkel Z."/>
            <person name="Slot J.C."/>
            <person name="Sakamoto Y."/>
            <person name="Steenwyk J.L."/>
            <person name="Rokas A."/>
            <person name="Carro J."/>
            <person name="Camarero S."/>
            <person name="Ferreira P."/>
            <person name="Molpeceres G."/>
            <person name="Ruiz-Duenas F.J."/>
            <person name="Serrano A."/>
            <person name="Henrissat B."/>
            <person name="Drula E."/>
            <person name="Hughes K.W."/>
            <person name="Mata J.L."/>
            <person name="Ishikawa N.K."/>
            <person name="Vargas-Isla R."/>
            <person name="Ushijima S."/>
            <person name="Smith C.A."/>
            <person name="Ahrendt S."/>
            <person name="Andreopoulos W."/>
            <person name="He G."/>
            <person name="Labutti K."/>
            <person name="Lipzen A."/>
            <person name="Ng V."/>
            <person name="Sandor L."/>
            <person name="Barry K."/>
            <person name="Martinez A.T."/>
            <person name="Xiao Y."/>
            <person name="Gibbons J.G."/>
            <person name="Terashima K."/>
            <person name="Hibbett D.S."/>
            <person name="Grigoriev I.V."/>
        </authorList>
    </citation>
    <scope>NUCLEOTIDE SEQUENCE</scope>
    <source>
        <strain evidence="2">TFB9207</strain>
    </source>
</reference>
<dbReference type="InterPro" id="IPR058353">
    <property type="entry name" value="DUF8040"/>
</dbReference>
<name>A0AA38NUX5_9AGAR</name>
<accession>A0AA38NUX5</accession>
<evidence type="ECO:0000259" key="1">
    <source>
        <dbReference type="Pfam" id="PF26138"/>
    </source>
</evidence>